<dbReference type="Proteomes" id="UP001334084">
    <property type="component" value="Chromosome 5"/>
</dbReference>
<evidence type="ECO:0000313" key="1">
    <source>
        <dbReference type="EMBL" id="WUR03575.1"/>
    </source>
</evidence>
<dbReference type="KEGG" id="vnx:VNE69_05164"/>
<protein>
    <submittedName>
        <fullName evidence="1">Uncharacterized protein</fullName>
    </submittedName>
</protein>
<proteinExistence type="predicted"/>
<dbReference type="GeneID" id="90541388"/>
<dbReference type="AlphaFoldDB" id="A0AAX4JC72"/>
<sequence>MKIFTYLSVLFFTRECQHVYNKLNTAIINKIDEGDYCTINLEKRYMIVYLSEDYLSSGTELDIKIKIYNSNNELKCHTIKIKQGYKEPKDLFHEIEDNILNAHIKYNPNHIILIYSKEKFRSSEIFKKIIMLLKEANNKIKENFFKPDFYYTYIIRSDFLWGRMFEKIRDFSIDGNDEPIKIPVIYVRRKDKDVKRRINLCIRAEKIFYFFEINLQELDPEKLVSLFEWKSSYVNNPEKKIGTYFYDLHKLVYVSEIDTRPSCFWICTSKKITMAKTKFKIFMLKDKIKFKQKAGDFIYSLNTNSNVNSTTMIIKNEIFTEFKEIFKEISVIENEDIIVKSIGMLYKVMEKGNKLLFLLGRILSRPGAALNIIFAHFLLHHGIIDGNELNKIIGKDEQAEFNKTQLLEKILKHTPNFYSIKFCLLLEFERYINENDVKHDKIFSTFIKIWDLIRLKEQNQSKSSIDPYKKLGKDNIYVTKLYYEVLGWHNIDIKEFKYDVWLHILKLATLFTESENNYCECKWVKCDTIKNDIITNYKLKKNDILQNNELIRAKLLGSTRKDSEKEKSMKIIQKIHKLIQRVSLNKILTVDSNKEVKNIFYDKVSLKFEKELREEGIKAMEEIYNNLRIKVLFRKIEIVNPNLVNEYKNKEIENFFHKLNLNIKANIERSCVSELPKIVKTLLECEIKNNKTLKARHQLSIKKIRKKLPIKKKLHIFNEVSGIKLHDESVKVIEDKIFSI</sequence>
<dbReference type="RefSeq" id="XP_065329720.1">
    <property type="nucleotide sequence ID" value="XM_065473648.1"/>
</dbReference>
<accession>A0AAX4JC72</accession>
<name>A0AAX4JC72_9MICR</name>
<reference evidence="1" key="1">
    <citation type="journal article" date="2024" name="BMC Genomics">
        <title>Functional annotation of a divergent genome using sequence and structure-based similarity.</title>
        <authorList>
            <person name="Svedberg D."/>
            <person name="Winiger R.R."/>
            <person name="Berg A."/>
            <person name="Sharma H."/>
            <person name="Tellgren-Roth C."/>
            <person name="Debrunner-Vossbrinck B.A."/>
            <person name="Vossbrinck C.R."/>
            <person name="Barandun J."/>
        </authorList>
    </citation>
    <scope>NUCLEOTIDE SEQUENCE</scope>
    <source>
        <strain evidence="1">Illinois isolate</strain>
    </source>
</reference>
<keyword evidence="2" id="KW-1185">Reference proteome</keyword>
<evidence type="ECO:0000313" key="2">
    <source>
        <dbReference type="Proteomes" id="UP001334084"/>
    </source>
</evidence>
<dbReference type="EMBL" id="CP142730">
    <property type="protein sequence ID" value="WUR03575.1"/>
    <property type="molecule type" value="Genomic_DNA"/>
</dbReference>
<organism evidence="1 2">
    <name type="scientific">Vairimorpha necatrix</name>
    <dbReference type="NCBI Taxonomy" id="6039"/>
    <lineage>
        <taxon>Eukaryota</taxon>
        <taxon>Fungi</taxon>
        <taxon>Fungi incertae sedis</taxon>
        <taxon>Microsporidia</taxon>
        <taxon>Nosematidae</taxon>
        <taxon>Vairimorpha</taxon>
    </lineage>
</organism>
<gene>
    <name evidence="1" type="ORF">VNE69_05164</name>
</gene>